<reference evidence="1" key="1">
    <citation type="journal article" date="2020" name="New Phytol.">
        <title>Comparative genomics reveals dynamic genome evolution in host specialist ectomycorrhizal fungi.</title>
        <authorList>
            <person name="Lofgren L.A."/>
            <person name="Nguyen N.H."/>
            <person name="Vilgalys R."/>
            <person name="Ruytinx J."/>
            <person name="Liao H.L."/>
            <person name="Branco S."/>
            <person name="Kuo A."/>
            <person name="LaButti K."/>
            <person name="Lipzen A."/>
            <person name="Andreopoulos W."/>
            <person name="Pangilinan J."/>
            <person name="Riley R."/>
            <person name="Hundley H."/>
            <person name="Na H."/>
            <person name="Barry K."/>
            <person name="Grigoriev I.V."/>
            <person name="Stajich J.E."/>
            <person name="Kennedy P.G."/>
        </authorList>
    </citation>
    <scope>NUCLEOTIDE SEQUENCE</scope>
    <source>
        <strain evidence="1">S12</strain>
    </source>
</reference>
<proteinExistence type="predicted"/>
<gene>
    <name evidence="1" type="ORF">HD556DRAFT_1307220</name>
</gene>
<keyword evidence="2" id="KW-1185">Reference proteome</keyword>
<dbReference type="Proteomes" id="UP000719766">
    <property type="component" value="Unassembled WGS sequence"/>
</dbReference>
<comment type="caution">
    <text evidence="1">The sequence shown here is derived from an EMBL/GenBank/DDBJ whole genome shotgun (WGS) entry which is preliminary data.</text>
</comment>
<evidence type="ECO:0000313" key="1">
    <source>
        <dbReference type="EMBL" id="KAG1796001.1"/>
    </source>
</evidence>
<evidence type="ECO:0000313" key="2">
    <source>
        <dbReference type="Proteomes" id="UP000719766"/>
    </source>
</evidence>
<protein>
    <submittedName>
        <fullName evidence="1">Uncharacterized protein</fullName>
    </submittedName>
</protein>
<dbReference type="RefSeq" id="XP_041161654.1">
    <property type="nucleotide sequence ID" value="XM_041300012.1"/>
</dbReference>
<organism evidence="1 2">
    <name type="scientific">Suillus plorans</name>
    <dbReference type="NCBI Taxonomy" id="116603"/>
    <lineage>
        <taxon>Eukaryota</taxon>
        <taxon>Fungi</taxon>
        <taxon>Dikarya</taxon>
        <taxon>Basidiomycota</taxon>
        <taxon>Agaricomycotina</taxon>
        <taxon>Agaricomycetes</taxon>
        <taxon>Agaricomycetidae</taxon>
        <taxon>Boletales</taxon>
        <taxon>Suillineae</taxon>
        <taxon>Suillaceae</taxon>
        <taxon>Suillus</taxon>
    </lineage>
</organism>
<dbReference type="EMBL" id="JABBWE010000020">
    <property type="protein sequence ID" value="KAG1796001.1"/>
    <property type="molecule type" value="Genomic_DNA"/>
</dbReference>
<dbReference type="GeneID" id="64593776"/>
<dbReference type="AlphaFoldDB" id="A0A9P7AT13"/>
<sequence>MSSTTTCLINSNTLPPPLNLDALICNTKVDGDTFVLISNSLFDSGSDISKNLMHDLDNMELAGEENQLLYGRTTLVFSRLSSLCIQYHHEKYPWRLSGHMEFLTWMTWLLEGPGSSSDSEISTALDFLSRLVGVDQYIRRAKMTEDSTSLTTALPAPSLRISKDCLEETHRPSQVIRGGDAAIALVAMAAALEAVRNVM</sequence>
<name>A0A9P7AT13_9AGAM</name>
<accession>A0A9P7AT13</accession>